<dbReference type="EMBL" id="CP095043">
    <property type="protein sequence ID" value="UOQ61176.1"/>
    <property type="molecule type" value="Genomic_DNA"/>
</dbReference>
<dbReference type="RefSeq" id="WP_244687416.1">
    <property type="nucleotide sequence ID" value="NZ_CP095043.1"/>
</dbReference>
<evidence type="ECO:0000313" key="2">
    <source>
        <dbReference type="EMBL" id="UOQ61176.1"/>
    </source>
</evidence>
<gene>
    <name evidence="2" type="ORF">MUN76_04180</name>
</gene>
<protein>
    <submittedName>
        <fullName evidence="2">Glycerophosphodiester phosphodiesterase</fullName>
    </submittedName>
</protein>
<feature type="domain" description="GP-PDE" evidence="1">
    <location>
        <begin position="30"/>
        <end position="281"/>
    </location>
</feature>
<dbReference type="PANTHER" id="PTHR43805">
    <property type="entry name" value="GLYCEROPHOSPHORYL DIESTER PHOSPHODIESTERASE"/>
    <property type="match status" value="1"/>
</dbReference>
<name>A0ABY4FY00_9MICO</name>
<dbReference type="Pfam" id="PF03009">
    <property type="entry name" value="GDPD"/>
    <property type="match status" value="1"/>
</dbReference>
<dbReference type="Proteomes" id="UP000831775">
    <property type="component" value="Chromosome"/>
</dbReference>
<dbReference type="InterPro" id="IPR030395">
    <property type="entry name" value="GP_PDE_dom"/>
</dbReference>
<dbReference type="SUPFAM" id="SSF51695">
    <property type="entry name" value="PLC-like phosphodiesterases"/>
    <property type="match status" value="1"/>
</dbReference>
<evidence type="ECO:0000259" key="1">
    <source>
        <dbReference type="PROSITE" id="PS51704"/>
    </source>
</evidence>
<dbReference type="Gene3D" id="3.20.20.190">
    <property type="entry name" value="Phosphatidylinositol (PI) phosphodiesterase"/>
    <property type="match status" value="1"/>
</dbReference>
<dbReference type="PANTHER" id="PTHR43805:SF1">
    <property type="entry name" value="GP-PDE DOMAIN-CONTAINING PROTEIN"/>
    <property type="match status" value="1"/>
</dbReference>
<organism evidence="2 3">
    <name type="scientific">Leucobacter rhizosphaerae</name>
    <dbReference type="NCBI Taxonomy" id="2932245"/>
    <lineage>
        <taxon>Bacteria</taxon>
        <taxon>Bacillati</taxon>
        <taxon>Actinomycetota</taxon>
        <taxon>Actinomycetes</taxon>
        <taxon>Micrococcales</taxon>
        <taxon>Microbacteriaceae</taxon>
        <taxon>Leucobacter</taxon>
    </lineage>
</organism>
<dbReference type="PROSITE" id="PS51704">
    <property type="entry name" value="GP_PDE"/>
    <property type="match status" value="1"/>
</dbReference>
<dbReference type="InterPro" id="IPR017946">
    <property type="entry name" value="PLC-like_Pdiesterase_TIM-brl"/>
</dbReference>
<reference evidence="2 3" key="1">
    <citation type="submission" date="2022-04" db="EMBL/GenBank/DDBJ databases">
        <title>Leucobacter sp. isolated from rhizosphere of onion.</title>
        <authorList>
            <person name="Won M."/>
            <person name="Lee C.-M."/>
            <person name="Woen H.-Y."/>
            <person name="Kwon S.-W."/>
        </authorList>
    </citation>
    <scope>NUCLEOTIDE SEQUENCE [LARGE SCALE GENOMIC DNA]</scope>
    <source>
        <strain evidence="2 3">H25R-14</strain>
    </source>
</reference>
<evidence type="ECO:0000313" key="3">
    <source>
        <dbReference type="Proteomes" id="UP000831775"/>
    </source>
</evidence>
<accession>A0ABY4FY00</accession>
<sequence>MRRADPHPYLADPARPRILAHRGFVPPGATSLAGPAPAAAAAPTATPAPFAENTHAAFLAAQHAGARYLESDGHLTRDGRVVLAHDSDLSRVAGDPRRIADVTHRELAAIMADRGGLLTLSEALEAFPEACFNLDVKAAGAAEPMGRAVAHHAHRVLLTSFSDRWRRTALRAAARVPGTERPATSPGRGALVRILAAVALGGGTGSRPILARAFAGLDALQIPERQGAIRVLTPRLLAAAHRHGVEVHVWTVNDPARMRALVDLGVDGIVTDRTDLAVAEFGRPR</sequence>
<keyword evidence="3" id="KW-1185">Reference proteome</keyword>
<proteinExistence type="predicted"/>